<name>A0ACB6ZNW8_THEGA</name>
<gene>
    <name evidence="1" type="ORF">BDM02DRAFT_3184993</name>
</gene>
<evidence type="ECO:0000313" key="2">
    <source>
        <dbReference type="Proteomes" id="UP000886501"/>
    </source>
</evidence>
<comment type="caution">
    <text evidence="1">The sequence shown here is derived from an EMBL/GenBank/DDBJ whole genome shotgun (WGS) entry which is preliminary data.</text>
</comment>
<sequence length="534" mass="59638">MHSRKPQTSPPAGHGNGYEDDLSKTFRYMTVDSRAEGKSNPKFIGGFSSNYPQTSQKVSRPSPPPSLRPADGRVLPPRRQSSGRMVFPVPMHVVPPPPVLHDFTPFQMPTPNREGTGQSLTMKYAQQDLGPPVPPKDFPRKPSLPPTNLNTHLQGGPTVPDHKTYQIRPSSDTSLPRPLPASQPSTPAKPGLSPGSVFDTPSIDKRKRGSSEPPSPSDEKKDQSEVQCNGQTKAGKRCTRLVKIGPPLAIVHPDAEDVERFCFQHVKDVFSQSGFYLKRNEREEFVKFEDWIPSYLHTDTQAALRSEMTKAPSVADVPGYIYTFEIRGEPKLRALSGKESDRASIDESDPDHIHLKVGRAVNLTKRLDQWAKQCGTKQREHIIRGWWPGTVDDSGDFVTSSGLLKGKVVAGDKGAYCHRLERLIHLELGDLVLSRQYLDPAFPKVDTANVKKASVTTKQKCAECGSRTFSPKFDENIPDLRLLGETTHKEIFTFKKVEKGKLQGKEWESIVQPVIQKWGEYVNKYPQRQLGRMV</sequence>
<reference evidence="1" key="1">
    <citation type="submission" date="2019-10" db="EMBL/GenBank/DDBJ databases">
        <authorList>
            <consortium name="DOE Joint Genome Institute"/>
            <person name="Kuo A."/>
            <person name="Miyauchi S."/>
            <person name="Kiss E."/>
            <person name="Drula E."/>
            <person name="Kohler A."/>
            <person name="Sanchez-Garcia M."/>
            <person name="Andreopoulos B."/>
            <person name="Barry K.W."/>
            <person name="Bonito G."/>
            <person name="Buee M."/>
            <person name="Carver A."/>
            <person name="Chen C."/>
            <person name="Cichocki N."/>
            <person name="Clum A."/>
            <person name="Culley D."/>
            <person name="Crous P.W."/>
            <person name="Fauchery L."/>
            <person name="Girlanda M."/>
            <person name="Hayes R."/>
            <person name="Keri Z."/>
            <person name="Labutti K."/>
            <person name="Lipzen A."/>
            <person name="Lombard V."/>
            <person name="Magnuson J."/>
            <person name="Maillard F."/>
            <person name="Morin E."/>
            <person name="Murat C."/>
            <person name="Nolan M."/>
            <person name="Ohm R."/>
            <person name="Pangilinan J."/>
            <person name="Pereira M."/>
            <person name="Perotto S."/>
            <person name="Peter M."/>
            <person name="Riley R."/>
            <person name="Sitrit Y."/>
            <person name="Stielow B."/>
            <person name="Szollosi G."/>
            <person name="Zifcakova L."/>
            <person name="Stursova M."/>
            <person name="Spatafora J.W."/>
            <person name="Tedersoo L."/>
            <person name="Vaario L.-M."/>
            <person name="Yamada A."/>
            <person name="Yan M."/>
            <person name="Wang P."/>
            <person name="Xu J."/>
            <person name="Bruns T."/>
            <person name="Baldrian P."/>
            <person name="Vilgalys R."/>
            <person name="Henrissat B."/>
            <person name="Grigoriev I.V."/>
            <person name="Hibbett D."/>
            <person name="Nagy L.G."/>
            <person name="Martin F.M."/>
        </authorList>
    </citation>
    <scope>NUCLEOTIDE SEQUENCE</scope>
    <source>
        <strain evidence="1">P2</strain>
    </source>
</reference>
<dbReference type="Proteomes" id="UP000886501">
    <property type="component" value="Unassembled WGS sequence"/>
</dbReference>
<accession>A0ACB6ZNW8</accession>
<protein>
    <submittedName>
        <fullName evidence="1">Uncharacterized protein</fullName>
    </submittedName>
</protein>
<evidence type="ECO:0000313" key="1">
    <source>
        <dbReference type="EMBL" id="KAF9650836.1"/>
    </source>
</evidence>
<organism evidence="1 2">
    <name type="scientific">Thelephora ganbajun</name>
    <name type="common">Ganba fungus</name>
    <dbReference type="NCBI Taxonomy" id="370292"/>
    <lineage>
        <taxon>Eukaryota</taxon>
        <taxon>Fungi</taxon>
        <taxon>Dikarya</taxon>
        <taxon>Basidiomycota</taxon>
        <taxon>Agaricomycotina</taxon>
        <taxon>Agaricomycetes</taxon>
        <taxon>Thelephorales</taxon>
        <taxon>Thelephoraceae</taxon>
        <taxon>Thelephora</taxon>
    </lineage>
</organism>
<proteinExistence type="predicted"/>
<dbReference type="EMBL" id="MU117980">
    <property type="protein sequence ID" value="KAF9650836.1"/>
    <property type="molecule type" value="Genomic_DNA"/>
</dbReference>
<reference evidence="1" key="2">
    <citation type="journal article" date="2020" name="Nat. Commun.">
        <title>Large-scale genome sequencing of mycorrhizal fungi provides insights into the early evolution of symbiotic traits.</title>
        <authorList>
            <person name="Miyauchi S."/>
            <person name="Kiss E."/>
            <person name="Kuo A."/>
            <person name="Drula E."/>
            <person name="Kohler A."/>
            <person name="Sanchez-Garcia M."/>
            <person name="Morin E."/>
            <person name="Andreopoulos B."/>
            <person name="Barry K.W."/>
            <person name="Bonito G."/>
            <person name="Buee M."/>
            <person name="Carver A."/>
            <person name="Chen C."/>
            <person name="Cichocki N."/>
            <person name="Clum A."/>
            <person name="Culley D."/>
            <person name="Crous P.W."/>
            <person name="Fauchery L."/>
            <person name="Girlanda M."/>
            <person name="Hayes R.D."/>
            <person name="Keri Z."/>
            <person name="LaButti K."/>
            <person name="Lipzen A."/>
            <person name="Lombard V."/>
            <person name="Magnuson J."/>
            <person name="Maillard F."/>
            <person name="Murat C."/>
            <person name="Nolan M."/>
            <person name="Ohm R.A."/>
            <person name="Pangilinan J."/>
            <person name="Pereira M.F."/>
            <person name="Perotto S."/>
            <person name="Peter M."/>
            <person name="Pfister S."/>
            <person name="Riley R."/>
            <person name="Sitrit Y."/>
            <person name="Stielow J.B."/>
            <person name="Szollosi G."/>
            <person name="Zifcakova L."/>
            <person name="Stursova M."/>
            <person name="Spatafora J.W."/>
            <person name="Tedersoo L."/>
            <person name="Vaario L.M."/>
            <person name="Yamada A."/>
            <person name="Yan M."/>
            <person name="Wang P."/>
            <person name="Xu J."/>
            <person name="Bruns T."/>
            <person name="Baldrian P."/>
            <person name="Vilgalys R."/>
            <person name="Dunand C."/>
            <person name="Henrissat B."/>
            <person name="Grigoriev I.V."/>
            <person name="Hibbett D."/>
            <person name="Nagy L.G."/>
            <person name="Martin F.M."/>
        </authorList>
    </citation>
    <scope>NUCLEOTIDE SEQUENCE</scope>
    <source>
        <strain evidence="1">P2</strain>
    </source>
</reference>
<keyword evidence="2" id="KW-1185">Reference proteome</keyword>